<dbReference type="Proteomes" id="UP000278437">
    <property type="component" value="Chromosome"/>
</dbReference>
<proteinExistence type="predicted"/>
<sequence length="124" mass="14129">MEWSKFEIFKGIDLNDSFVLDWCCEGDRLSFELEASIWPESEHYSKPKDNEYTCYKKATLRFVNVNEVQGLKLKDLVRSTTDPEGAADFGSIDVLNIEDGSFYLAGDFGSVNIRGGKLEFEIHT</sequence>
<evidence type="ECO:0000313" key="1">
    <source>
        <dbReference type="EMBL" id="AZQ09684.1"/>
    </source>
</evidence>
<name>A0ABM7D064_9GAMM</name>
<keyword evidence="2" id="KW-1185">Reference proteome</keyword>
<accession>A0ABM7D064</accession>
<dbReference type="EMBL" id="CP020373">
    <property type="protein sequence ID" value="AZQ09684.1"/>
    <property type="molecule type" value="Genomic_DNA"/>
</dbReference>
<reference evidence="2" key="1">
    <citation type="submission" date="2017-03" db="EMBL/GenBank/DDBJ databases">
        <title>Full genome sequence of a non-lethal Shewanella isolate that potentiates virulence of Vibio parahaemolyticus causing acute hepatopancreatic necrosis disease (AHPND) in shrimp.</title>
        <authorList>
            <person name="Prachumwat A."/>
            <person name="Sritunyalucksana K."/>
        </authorList>
    </citation>
    <scope>NUCLEOTIDE SEQUENCE [LARGE SCALE GENOMIC DNA]</scope>
    <source>
        <strain evidence="2">TH2012</strain>
    </source>
</reference>
<evidence type="ECO:0000313" key="2">
    <source>
        <dbReference type="Proteomes" id="UP000278437"/>
    </source>
</evidence>
<dbReference type="RefSeq" id="WP_126166129.1">
    <property type="nucleotide sequence ID" value="NZ_CP020373.1"/>
</dbReference>
<organism evidence="1 2">
    <name type="scientific">Shewanella khirikhana</name>
    <dbReference type="NCBI Taxonomy" id="1965282"/>
    <lineage>
        <taxon>Bacteria</taxon>
        <taxon>Pseudomonadati</taxon>
        <taxon>Pseudomonadota</taxon>
        <taxon>Gammaproteobacteria</taxon>
        <taxon>Alteromonadales</taxon>
        <taxon>Shewanellaceae</taxon>
        <taxon>Shewanella</taxon>
    </lineage>
</organism>
<protein>
    <submittedName>
        <fullName evidence="1">Uncharacterized protein</fullName>
    </submittedName>
</protein>
<gene>
    <name evidence="1" type="ORF">STH12_00537</name>
</gene>